<dbReference type="AlphaFoldDB" id="A0A9E7JPW4"/>
<proteinExistence type="predicted"/>
<protein>
    <submittedName>
        <fullName evidence="2">Uncharacterized protein</fullName>
    </submittedName>
</protein>
<sequence length="110" mass="11380">MVYSVVVLGTAPPSKAPDAGGGSRRLVANDDGIMDQQLTKGSDSPSEASGCSDGSSGNGVLCLIGHRANLVDAVIVSSSVKTNMLMLKSFHKYNQTCGNQTNRLPGRLAE</sequence>
<evidence type="ECO:0000313" key="2">
    <source>
        <dbReference type="EMBL" id="URD88516.1"/>
    </source>
</evidence>
<feature type="compositionally biased region" description="Polar residues" evidence="1">
    <location>
        <begin position="36"/>
        <end position="55"/>
    </location>
</feature>
<dbReference type="OrthoDB" id="10263751at2759"/>
<dbReference type="Proteomes" id="UP001055439">
    <property type="component" value="Chromosome 2"/>
</dbReference>
<dbReference type="EMBL" id="CP097504">
    <property type="protein sequence ID" value="URD88516.1"/>
    <property type="molecule type" value="Genomic_DNA"/>
</dbReference>
<evidence type="ECO:0000313" key="3">
    <source>
        <dbReference type="Proteomes" id="UP001055439"/>
    </source>
</evidence>
<feature type="region of interest" description="Disordered" evidence="1">
    <location>
        <begin position="11"/>
        <end position="55"/>
    </location>
</feature>
<name>A0A9E7JPW4_9LILI</name>
<keyword evidence="3" id="KW-1185">Reference proteome</keyword>
<organism evidence="2 3">
    <name type="scientific">Musa troglodytarum</name>
    <name type="common">fe'i banana</name>
    <dbReference type="NCBI Taxonomy" id="320322"/>
    <lineage>
        <taxon>Eukaryota</taxon>
        <taxon>Viridiplantae</taxon>
        <taxon>Streptophyta</taxon>
        <taxon>Embryophyta</taxon>
        <taxon>Tracheophyta</taxon>
        <taxon>Spermatophyta</taxon>
        <taxon>Magnoliopsida</taxon>
        <taxon>Liliopsida</taxon>
        <taxon>Zingiberales</taxon>
        <taxon>Musaceae</taxon>
        <taxon>Musa</taxon>
    </lineage>
</organism>
<reference evidence="2" key="1">
    <citation type="submission" date="2022-05" db="EMBL/GenBank/DDBJ databases">
        <title>The Musa troglodytarum L. genome provides insights into the mechanism of non-climacteric behaviour and enrichment of carotenoids.</title>
        <authorList>
            <person name="Wang J."/>
        </authorList>
    </citation>
    <scope>NUCLEOTIDE SEQUENCE</scope>
    <source>
        <tissue evidence="2">Leaf</tissue>
    </source>
</reference>
<gene>
    <name evidence="2" type="ORF">MUK42_10864</name>
</gene>
<evidence type="ECO:0000256" key="1">
    <source>
        <dbReference type="SAM" id="MobiDB-lite"/>
    </source>
</evidence>
<accession>A0A9E7JPW4</accession>